<dbReference type="OMA" id="TVEYLHW"/>
<dbReference type="InterPro" id="IPR008395">
    <property type="entry name" value="Agenet-like_dom"/>
</dbReference>
<reference evidence="6 7" key="1">
    <citation type="journal article" date="2013" name="Front. Plant Sci.">
        <title>The Reference Genome of the Halophytic Plant Eutrema salsugineum.</title>
        <authorList>
            <person name="Yang R."/>
            <person name="Jarvis D.E."/>
            <person name="Chen H."/>
            <person name="Beilstein M.A."/>
            <person name="Grimwood J."/>
            <person name="Jenkins J."/>
            <person name="Shu S."/>
            <person name="Prochnik S."/>
            <person name="Xin M."/>
            <person name="Ma C."/>
            <person name="Schmutz J."/>
            <person name="Wing R.A."/>
            <person name="Mitchell-Olds T."/>
            <person name="Schumaker K.S."/>
            <person name="Wang X."/>
        </authorList>
    </citation>
    <scope>NUCLEOTIDE SEQUENCE [LARGE SCALE GENOMIC DNA]</scope>
</reference>
<dbReference type="Proteomes" id="UP000030689">
    <property type="component" value="Unassembled WGS sequence"/>
</dbReference>
<feature type="compositionally biased region" description="Basic and acidic residues" evidence="4">
    <location>
        <begin position="378"/>
        <end position="398"/>
    </location>
</feature>
<evidence type="ECO:0000256" key="2">
    <source>
        <dbReference type="ARBA" id="ARBA00022604"/>
    </source>
</evidence>
<evidence type="ECO:0000313" key="6">
    <source>
        <dbReference type="EMBL" id="ESQ49406.1"/>
    </source>
</evidence>
<proteinExistence type="predicted"/>
<dbReference type="eggNOG" id="ENOG502QTQX">
    <property type="taxonomic scope" value="Eukaryota"/>
</dbReference>
<evidence type="ECO:0000313" key="7">
    <source>
        <dbReference type="Proteomes" id="UP000030689"/>
    </source>
</evidence>
<feature type="compositionally biased region" description="Polar residues" evidence="4">
    <location>
        <begin position="353"/>
        <end position="372"/>
    </location>
</feature>
<gene>
    <name evidence="6" type="ORF">EUTSA_v10020194mg</name>
</gene>
<keyword evidence="7" id="KW-1185">Reference proteome</keyword>
<sequence>MMIKDCEVEVCSEEEGFEGAWFRAVLEENLTKSGRKKLRIRYMTLLSDDGFSPLIEFVQQKFIRPIPPVDLQNTVVLDEGTLVDADHKDGWWSGVVVKKNLEDDKFLVYFDSPPDIIEFERNQLRAHLHWTGWKWVIPDFKDLDKSSMFCTGTMVEVSSVEDNMEVGWFPAMIVTETEEDDEKKFIVKDLTCNGDDATTTLDPHRVRPTPPPSSVGLYNLLECVEAFHNLRWRQGLVRRILSEKRYMVFLEATKEECVFKHSDVRPLMVWENGVWRNGAKQKPAKETPSNVINKNPMRSCSGANQMTPIGRSLNPDDGGETLATAKTMASTGDLRKKRADAVTYKKTPPVITPQVTSAAEESGSLVTPSPVITATKLKHTETETEGMKSSEKTLEPTRNKNSLGNDSTRQKMPEEETSEAKSRKRRREQEQHSDLNENDGTCIGSNVENGTSKNMCNDGEVVDQPLSTWIGSTEETPNVVNNSAAVTYVEERQQNDTLMTLPFAKKSPYWKTYEKTEGFKSVPQRPHFSPLVEAKDDIREWSAVGMMVTFYGLLDEVKDLKLDDSVSKVNNLSVSLADLEKHGFDVAAPQSRISRVLFLKDVRARKAEEGTSFQKRIEEEESGSRKLEEEMAELKLKILELQRQEAVAKEMKEATDKRTLELKSSAAMVFQEMEDVELEFKKTVSAPW</sequence>
<dbReference type="CDD" id="cd20405">
    <property type="entry name" value="Tudor_Agenet_AtDUF_rpt1_3"/>
    <property type="match status" value="2"/>
</dbReference>
<dbReference type="KEGG" id="eus:EUTSA_v10020194mg"/>
<protein>
    <recommendedName>
        <fullName evidence="5">Agenet domain-containing protein</fullName>
    </recommendedName>
</protein>
<keyword evidence="2" id="KW-0341">Growth regulation</keyword>
<dbReference type="SMART" id="SM00743">
    <property type="entry name" value="Agenet"/>
    <property type="match status" value="4"/>
</dbReference>
<dbReference type="InterPro" id="IPR014002">
    <property type="entry name" value="Agenet_dom_plant"/>
</dbReference>
<feature type="region of interest" description="Disordered" evidence="4">
    <location>
        <begin position="280"/>
        <end position="299"/>
    </location>
</feature>
<dbReference type="InterPro" id="IPR007930">
    <property type="entry name" value="DUF724"/>
</dbReference>
<dbReference type="Pfam" id="PF05641">
    <property type="entry name" value="Agenet"/>
    <property type="match status" value="3"/>
</dbReference>
<feature type="domain" description="Agenet" evidence="5">
    <location>
        <begin position="147"/>
        <end position="214"/>
    </location>
</feature>
<name>V4NRW4_EUTSA</name>
<organism evidence="6 7">
    <name type="scientific">Eutrema salsugineum</name>
    <name type="common">Saltwater cress</name>
    <name type="synonym">Sisymbrium salsugineum</name>
    <dbReference type="NCBI Taxonomy" id="72664"/>
    <lineage>
        <taxon>Eukaryota</taxon>
        <taxon>Viridiplantae</taxon>
        <taxon>Streptophyta</taxon>
        <taxon>Embryophyta</taxon>
        <taxon>Tracheophyta</taxon>
        <taxon>Spermatophyta</taxon>
        <taxon>Magnoliopsida</taxon>
        <taxon>eudicotyledons</taxon>
        <taxon>Gunneridae</taxon>
        <taxon>Pentapetalae</taxon>
        <taxon>rosids</taxon>
        <taxon>malvids</taxon>
        <taxon>Brassicales</taxon>
        <taxon>Brassicaceae</taxon>
        <taxon>Eutremeae</taxon>
        <taxon>Eutrema</taxon>
    </lineage>
</organism>
<dbReference type="EMBL" id="KI517408">
    <property type="protein sequence ID" value="ESQ49406.1"/>
    <property type="molecule type" value="Genomic_DNA"/>
</dbReference>
<keyword evidence="3" id="KW-0175">Coiled coil</keyword>
<dbReference type="PANTHER" id="PTHR31917:SF153">
    <property type="entry name" value="DUF724 DOMAIN-CONTAINING PROTEIN 3-RELATED"/>
    <property type="match status" value="1"/>
</dbReference>
<dbReference type="Pfam" id="PF05266">
    <property type="entry name" value="DUF724"/>
    <property type="match status" value="1"/>
</dbReference>
<feature type="domain" description="Agenet" evidence="5">
    <location>
        <begin position="216"/>
        <end position="272"/>
    </location>
</feature>
<evidence type="ECO:0000256" key="3">
    <source>
        <dbReference type="SAM" id="Coils"/>
    </source>
</evidence>
<feature type="domain" description="Agenet" evidence="5">
    <location>
        <begin position="75"/>
        <end position="132"/>
    </location>
</feature>
<feature type="compositionally biased region" description="Polar residues" evidence="4">
    <location>
        <begin position="287"/>
        <end position="299"/>
    </location>
</feature>
<dbReference type="PANTHER" id="PTHR31917">
    <property type="entry name" value="AGENET DOMAIN-CONTAINING PROTEIN-RELATED"/>
    <property type="match status" value="1"/>
</dbReference>
<feature type="domain" description="Agenet" evidence="5">
    <location>
        <begin position="1"/>
        <end position="71"/>
    </location>
</feature>
<feature type="region of interest" description="Disordered" evidence="4">
    <location>
        <begin position="353"/>
        <end position="446"/>
    </location>
</feature>
<dbReference type="AlphaFoldDB" id="V4NRW4"/>
<evidence type="ECO:0000256" key="4">
    <source>
        <dbReference type="SAM" id="MobiDB-lite"/>
    </source>
</evidence>
<dbReference type="Gramene" id="ESQ49406">
    <property type="protein sequence ID" value="ESQ49406"/>
    <property type="gene ID" value="EUTSA_v10020194mg"/>
</dbReference>
<keyword evidence="1" id="KW-0813">Transport</keyword>
<feature type="coiled-coil region" evidence="3">
    <location>
        <begin position="617"/>
        <end position="651"/>
    </location>
</feature>
<accession>V4NRW4</accession>
<evidence type="ECO:0000259" key="5">
    <source>
        <dbReference type="SMART" id="SM00743"/>
    </source>
</evidence>
<dbReference type="CDD" id="cd20406">
    <property type="entry name" value="Tudor_Agenet_AtDUF_rpt2_4"/>
    <property type="match status" value="2"/>
</dbReference>
<dbReference type="STRING" id="72664.V4NRW4"/>
<evidence type="ECO:0000256" key="1">
    <source>
        <dbReference type="ARBA" id="ARBA00022448"/>
    </source>
</evidence>
<feature type="compositionally biased region" description="Basic and acidic residues" evidence="4">
    <location>
        <begin position="408"/>
        <end position="435"/>
    </location>
</feature>